<dbReference type="InterPro" id="IPR011990">
    <property type="entry name" value="TPR-like_helical_dom_sf"/>
</dbReference>
<dbReference type="NCBIfam" id="TIGR00756">
    <property type="entry name" value="PPR"/>
    <property type="match status" value="8"/>
</dbReference>
<dbReference type="AlphaFoldDB" id="A0A6A6M5V0"/>
<feature type="repeat" description="PPR" evidence="3">
    <location>
        <begin position="344"/>
        <end position="378"/>
    </location>
</feature>
<feature type="repeat" description="PPR" evidence="3">
    <location>
        <begin position="274"/>
        <end position="308"/>
    </location>
</feature>
<dbReference type="EMBL" id="JAAGAX010000006">
    <property type="protein sequence ID" value="KAF2309091.1"/>
    <property type="molecule type" value="Genomic_DNA"/>
</dbReference>
<dbReference type="Pfam" id="PF13041">
    <property type="entry name" value="PPR_2"/>
    <property type="match status" value="3"/>
</dbReference>
<feature type="repeat" description="PPR" evidence="3">
    <location>
        <begin position="153"/>
        <end position="187"/>
    </location>
</feature>
<feature type="repeat" description="PPR" evidence="3">
    <location>
        <begin position="309"/>
        <end position="343"/>
    </location>
</feature>
<comment type="caution">
    <text evidence="5">The sequence shown here is derived from an EMBL/GenBank/DDBJ whole genome shotgun (WGS) entry which is preliminary data.</text>
</comment>
<reference evidence="5 6" key="1">
    <citation type="journal article" date="2020" name="Mol. Plant">
        <title>The Chromosome-Based Rubber Tree Genome Provides New Insights into Spurge Genome Evolution and Rubber Biosynthesis.</title>
        <authorList>
            <person name="Liu J."/>
            <person name="Shi C."/>
            <person name="Shi C.C."/>
            <person name="Li W."/>
            <person name="Zhang Q.J."/>
            <person name="Zhang Y."/>
            <person name="Li K."/>
            <person name="Lu H.F."/>
            <person name="Shi C."/>
            <person name="Zhu S.T."/>
            <person name="Xiao Z.Y."/>
            <person name="Nan H."/>
            <person name="Yue Y."/>
            <person name="Zhu X.G."/>
            <person name="Wu Y."/>
            <person name="Hong X.N."/>
            <person name="Fan G.Y."/>
            <person name="Tong Y."/>
            <person name="Zhang D."/>
            <person name="Mao C.L."/>
            <person name="Liu Y.L."/>
            <person name="Hao S.J."/>
            <person name="Liu W.Q."/>
            <person name="Lv M.Q."/>
            <person name="Zhang H.B."/>
            <person name="Liu Y."/>
            <person name="Hu-Tang G.R."/>
            <person name="Wang J.P."/>
            <person name="Wang J.H."/>
            <person name="Sun Y.H."/>
            <person name="Ni S.B."/>
            <person name="Chen W.B."/>
            <person name="Zhang X.C."/>
            <person name="Jiao Y.N."/>
            <person name="Eichler E.E."/>
            <person name="Li G.H."/>
            <person name="Liu X."/>
            <person name="Gao L.Z."/>
        </authorList>
    </citation>
    <scope>NUCLEOTIDE SEQUENCE [LARGE SCALE GENOMIC DNA]</scope>
    <source>
        <strain evidence="6">cv. GT1</strain>
        <tissue evidence="5">Leaf</tissue>
    </source>
</reference>
<dbReference type="Gene3D" id="1.25.40.10">
    <property type="entry name" value="Tetratricopeptide repeat domain"/>
    <property type="match status" value="4"/>
</dbReference>
<feature type="repeat" description="PPR" evidence="3">
    <location>
        <begin position="414"/>
        <end position="448"/>
    </location>
</feature>
<dbReference type="PANTHER" id="PTHR47936">
    <property type="entry name" value="PPR_LONG DOMAIN-CONTAINING PROTEIN"/>
    <property type="match status" value="1"/>
</dbReference>
<keyword evidence="4" id="KW-0732">Signal</keyword>
<feature type="chain" id="PRO_5025587633" evidence="4">
    <location>
        <begin position="18"/>
        <end position="653"/>
    </location>
</feature>
<feature type="repeat" description="PPR" evidence="3">
    <location>
        <begin position="239"/>
        <end position="273"/>
    </location>
</feature>
<dbReference type="GO" id="GO:0009507">
    <property type="term" value="C:chloroplast"/>
    <property type="evidence" value="ECO:0007669"/>
    <property type="project" value="TreeGrafter"/>
</dbReference>
<keyword evidence="6" id="KW-1185">Reference proteome</keyword>
<evidence type="ECO:0000256" key="4">
    <source>
        <dbReference type="SAM" id="SignalP"/>
    </source>
</evidence>
<dbReference type="Proteomes" id="UP000467840">
    <property type="component" value="Chromosome 14"/>
</dbReference>
<proteinExistence type="inferred from homology"/>
<evidence type="ECO:0000313" key="5">
    <source>
        <dbReference type="EMBL" id="KAF2309091.1"/>
    </source>
</evidence>
<dbReference type="Pfam" id="PF12854">
    <property type="entry name" value="PPR_1"/>
    <property type="match status" value="3"/>
</dbReference>
<accession>A0A6A6M5V0</accession>
<feature type="repeat" description="PPR" evidence="3">
    <location>
        <begin position="118"/>
        <end position="152"/>
    </location>
</feature>
<dbReference type="InterPro" id="IPR002885">
    <property type="entry name" value="PPR_rpt"/>
</dbReference>
<keyword evidence="2" id="KW-0677">Repeat</keyword>
<organism evidence="5 6">
    <name type="scientific">Hevea brasiliensis</name>
    <name type="common">Para rubber tree</name>
    <name type="synonym">Siphonia brasiliensis</name>
    <dbReference type="NCBI Taxonomy" id="3981"/>
    <lineage>
        <taxon>Eukaryota</taxon>
        <taxon>Viridiplantae</taxon>
        <taxon>Streptophyta</taxon>
        <taxon>Embryophyta</taxon>
        <taxon>Tracheophyta</taxon>
        <taxon>Spermatophyta</taxon>
        <taxon>Magnoliopsida</taxon>
        <taxon>eudicotyledons</taxon>
        <taxon>Gunneridae</taxon>
        <taxon>Pentapetalae</taxon>
        <taxon>rosids</taxon>
        <taxon>fabids</taxon>
        <taxon>Malpighiales</taxon>
        <taxon>Euphorbiaceae</taxon>
        <taxon>Crotonoideae</taxon>
        <taxon>Micrandreae</taxon>
        <taxon>Hevea</taxon>
    </lineage>
</organism>
<name>A0A6A6M5V0_HEVBR</name>
<feature type="repeat" description="PPR" evidence="3">
    <location>
        <begin position="379"/>
        <end position="413"/>
    </location>
</feature>
<sequence length="653" mass="72034">MLLPLLLLAQILPGTGSIEFNFDADRLEIEDDDNGEAKFYENPVFSFSFQELPLSNAMGFGNRDVDDVLASFNHIILMHPLPSIVHFSRFLSALVRMKQYHTVLSLSRTIESLGISHNVHSLNILINCFCRLHLVDFGFSIFGKILKIGMDPDIVTFNTLINGLCIEGKINGAVDFFNDMVARGGLVSNAQSIIKIMIQAGVEPDAVSYNSLMDGYCLRSQLDEAIQIFDLMVHNGIVDAFSYNILINGYCKSKRIDEAMQLFDEMTQKGFLPDTITYTTLIQGLWNAGKPGTAHVLFKNMFSHGNQPDIITFSTFLDGLCKQGNIGEALMLFNAMEQSKLKIGHMCYNILINGLCRAGKLNDAKEFFSRLFEKGLQPEVYTYGAIIKGLCKEGLLDEAYKVFRGMEDGGCSPNGCCYNVIIQGFLRHGDVPKASQLIEEMVGKGFSADATTTKLQSAIELREEIKQSAIDTRKIILEEFRSLFGANLAEKAKGNQHGGNEEAGTSMATLGGRGILPVPRENITTVIPNTAAFSSNSVAFQGTAAPSSPYSVELQSLLDEYHGIFEDPKGLPPFRSHNHSIPLAPSALPVNIRPYRSLISAEMKIEGETQRKMAKGLRRKISCSNSWFTAKQRGDSVMNGACTWAEAEKADGW</sequence>
<protein>
    <submittedName>
        <fullName evidence="5">Uncharacterized protein</fullName>
    </submittedName>
</protein>
<dbReference type="GO" id="GO:0010019">
    <property type="term" value="P:chloroplast-nucleus signaling pathway"/>
    <property type="evidence" value="ECO:0007669"/>
    <property type="project" value="TreeGrafter"/>
</dbReference>
<evidence type="ECO:0000256" key="3">
    <source>
        <dbReference type="PROSITE-ProRule" id="PRU00708"/>
    </source>
</evidence>
<dbReference type="SUPFAM" id="SSF81901">
    <property type="entry name" value="HCP-like"/>
    <property type="match status" value="1"/>
</dbReference>
<gene>
    <name evidence="5" type="ORF">GH714_000416</name>
</gene>
<feature type="signal peptide" evidence="4">
    <location>
        <begin position="1"/>
        <end position="17"/>
    </location>
</feature>
<dbReference type="GO" id="GO:0031930">
    <property type="term" value="P:mitochondria-nucleus signaling pathway"/>
    <property type="evidence" value="ECO:0007669"/>
    <property type="project" value="TreeGrafter"/>
</dbReference>
<evidence type="ECO:0000256" key="1">
    <source>
        <dbReference type="ARBA" id="ARBA00007626"/>
    </source>
</evidence>
<dbReference type="PANTHER" id="PTHR47936:SF1">
    <property type="entry name" value="PENTATRICOPEPTIDE REPEAT-CONTAINING PROTEIN GUN1, CHLOROPLASTIC"/>
    <property type="match status" value="1"/>
</dbReference>
<feature type="repeat" description="PPR" evidence="3">
    <location>
        <begin position="205"/>
        <end position="235"/>
    </location>
</feature>
<dbReference type="PROSITE" id="PS51375">
    <property type="entry name" value="PPR"/>
    <property type="match status" value="9"/>
</dbReference>
<comment type="similarity">
    <text evidence="1">Belongs to the PPR family. P subfamily.</text>
</comment>
<evidence type="ECO:0000313" key="6">
    <source>
        <dbReference type="Proteomes" id="UP000467840"/>
    </source>
</evidence>
<evidence type="ECO:0000256" key="2">
    <source>
        <dbReference type="ARBA" id="ARBA00022737"/>
    </source>
</evidence>